<evidence type="ECO:0000259" key="9">
    <source>
        <dbReference type="PROSITE" id="PS50928"/>
    </source>
</evidence>
<dbReference type="PANTHER" id="PTHR43357:SF3">
    <property type="entry name" value="FE(3+)-TRANSPORT SYSTEM PERMEASE PROTEIN FBPB 2"/>
    <property type="match status" value="1"/>
</dbReference>
<feature type="transmembrane region" description="Helical" evidence="8">
    <location>
        <begin position="340"/>
        <end position="361"/>
    </location>
</feature>
<evidence type="ECO:0000313" key="11">
    <source>
        <dbReference type="Proteomes" id="UP000199076"/>
    </source>
</evidence>
<evidence type="ECO:0000256" key="7">
    <source>
        <dbReference type="ARBA" id="ARBA00023136"/>
    </source>
</evidence>
<dbReference type="STRING" id="660518.SAMN05216218_11714"/>
<dbReference type="GO" id="GO:0005886">
    <property type="term" value="C:plasma membrane"/>
    <property type="evidence" value="ECO:0007669"/>
    <property type="project" value="UniProtKB-SubCell"/>
</dbReference>
<name>A0A1G7S359_9EURY</name>
<feature type="transmembrane region" description="Helical" evidence="8">
    <location>
        <begin position="147"/>
        <end position="167"/>
    </location>
</feature>
<feature type="transmembrane region" description="Helical" evidence="8">
    <location>
        <begin position="21"/>
        <end position="45"/>
    </location>
</feature>
<feature type="transmembrane region" description="Helical" evidence="8">
    <location>
        <begin position="525"/>
        <end position="544"/>
    </location>
</feature>
<dbReference type="EMBL" id="FNBK01000017">
    <property type="protein sequence ID" value="SDG17438.1"/>
    <property type="molecule type" value="Genomic_DNA"/>
</dbReference>
<evidence type="ECO:0000256" key="6">
    <source>
        <dbReference type="ARBA" id="ARBA00022989"/>
    </source>
</evidence>
<keyword evidence="11" id="KW-1185">Reference proteome</keyword>
<feature type="transmembrane region" description="Helical" evidence="8">
    <location>
        <begin position="299"/>
        <end position="320"/>
    </location>
</feature>
<feature type="domain" description="ABC transmembrane type-1" evidence="9">
    <location>
        <begin position="340"/>
        <end position="542"/>
    </location>
</feature>
<sequence length="550" mass="57770">MSSEEDLERMRGRSADRSSTVDTGLVLLAAALAAVLVLPIAWLAVDAAGLGWTAVELAIDSRTTAVLIRSVALVAVVTGASIVLGVALALLTVQGDLPFPRFWTILCALPLAVPSYLGAFAFVSAFGPNGALADLLAPLGVESLPSVYGFTGAAFVLTLYTYPYVFLTTRASLLSLDGTLVEAGQTLNSGRLEALKRVTIPQILPGIAAGSLLVALYTLADFGTPNIMRVEVFTQFIYAQYNAFARDYAAVLSLQLLGVTAVILAIESRIGADESGAYESGGNRGGVDLDLGAWRYPSLLIPVAVFTLAILVPIGIFGMWLTRGGPGYTAGRIPFAWEFAWNSANLALLAAVASVLVALPIAIASARPDSRLSGLADRASYVGYATPGIVLAIALLSFSLDLLPTLADLTGVDVVGLFYKTIPMLVFAYVVRFMPQAIGSIRTSTLQVDRELFEAAQTLGRSRLSAFRSVTLPLILPGVAAGAALVFLTTMKELPATLLLRPLGFNTLVTYIWTVQEAGFYGQAAVPALILVVVSGLSMAVILSQETGDS</sequence>
<protein>
    <submittedName>
        <fullName evidence="10">Iron(III) transport system permease protein</fullName>
    </submittedName>
</protein>
<feature type="transmembrane region" description="Helical" evidence="8">
    <location>
        <begin position="381"/>
        <end position="400"/>
    </location>
</feature>
<dbReference type="Pfam" id="PF00528">
    <property type="entry name" value="BPD_transp_1"/>
    <property type="match status" value="2"/>
</dbReference>
<keyword evidence="4" id="KW-0997">Cell inner membrane</keyword>
<accession>A0A1G7S359</accession>
<feature type="transmembrane region" description="Helical" evidence="8">
    <location>
        <begin position="103"/>
        <end position="127"/>
    </location>
</feature>
<organism evidence="10 11">
    <name type="scientific">Halorientalis regularis</name>
    <dbReference type="NCBI Taxonomy" id="660518"/>
    <lineage>
        <taxon>Archaea</taxon>
        <taxon>Methanobacteriati</taxon>
        <taxon>Methanobacteriota</taxon>
        <taxon>Stenosarchaea group</taxon>
        <taxon>Halobacteria</taxon>
        <taxon>Halobacteriales</taxon>
        <taxon>Haloarculaceae</taxon>
        <taxon>Halorientalis</taxon>
    </lineage>
</organism>
<proteinExistence type="inferred from homology"/>
<dbReference type="PANTHER" id="PTHR43357">
    <property type="entry name" value="INNER MEMBRANE ABC TRANSPORTER PERMEASE PROTEIN YDCV"/>
    <property type="match status" value="1"/>
</dbReference>
<keyword evidence="5 8" id="KW-0812">Transmembrane</keyword>
<keyword evidence="2 8" id="KW-0813">Transport</keyword>
<reference evidence="11" key="1">
    <citation type="submission" date="2016-10" db="EMBL/GenBank/DDBJ databases">
        <authorList>
            <person name="Varghese N."/>
            <person name="Submissions S."/>
        </authorList>
    </citation>
    <scope>NUCLEOTIDE SEQUENCE [LARGE SCALE GENOMIC DNA]</scope>
    <source>
        <strain evidence="11">IBRC-M 10760</strain>
    </source>
</reference>
<dbReference type="InterPro" id="IPR035906">
    <property type="entry name" value="MetI-like_sf"/>
</dbReference>
<dbReference type="AlphaFoldDB" id="A0A1G7S359"/>
<dbReference type="Gene3D" id="1.10.3720.10">
    <property type="entry name" value="MetI-like"/>
    <property type="match status" value="2"/>
</dbReference>
<dbReference type="Proteomes" id="UP000199076">
    <property type="component" value="Unassembled WGS sequence"/>
</dbReference>
<feature type="transmembrane region" description="Helical" evidence="8">
    <location>
        <begin position="198"/>
        <end position="220"/>
    </location>
</feature>
<evidence type="ECO:0000256" key="3">
    <source>
        <dbReference type="ARBA" id="ARBA00022475"/>
    </source>
</evidence>
<dbReference type="OrthoDB" id="28023at2157"/>
<keyword evidence="3" id="KW-1003">Cell membrane</keyword>
<dbReference type="PROSITE" id="PS50928">
    <property type="entry name" value="ABC_TM1"/>
    <property type="match status" value="2"/>
</dbReference>
<evidence type="ECO:0000256" key="1">
    <source>
        <dbReference type="ARBA" id="ARBA00004429"/>
    </source>
</evidence>
<evidence type="ECO:0000313" key="10">
    <source>
        <dbReference type="EMBL" id="SDG17438.1"/>
    </source>
</evidence>
<dbReference type="GO" id="GO:0055085">
    <property type="term" value="P:transmembrane transport"/>
    <property type="evidence" value="ECO:0007669"/>
    <property type="project" value="InterPro"/>
</dbReference>
<comment type="similarity">
    <text evidence="8">Belongs to the binding-protein-dependent transport system permease family.</text>
</comment>
<comment type="subcellular location">
    <subcellularLocation>
        <location evidence="1">Cell inner membrane</location>
        <topology evidence="1">Multi-pass membrane protein</topology>
    </subcellularLocation>
    <subcellularLocation>
        <location evidence="8">Cell membrane</location>
        <topology evidence="8">Multi-pass membrane protein</topology>
    </subcellularLocation>
</comment>
<feature type="transmembrane region" description="Helical" evidence="8">
    <location>
        <begin position="470"/>
        <end position="488"/>
    </location>
</feature>
<feature type="transmembrane region" description="Helical" evidence="8">
    <location>
        <begin position="412"/>
        <end position="431"/>
    </location>
</feature>
<keyword evidence="6 8" id="KW-1133">Transmembrane helix</keyword>
<keyword evidence="7 8" id="KW-0472">Membrane</keyword>
<feature type="transmembrane region" description="Helical" evidence="8">
    <location>
        <begin position="65"/>
        <end position="91"/>
    </location>
</feature>
<evidence type="ECO:0000256" key="5">
    <source>
        <dbReference type="ARBA" id="ARBA00022692"/>
    </source>
</evidence>
<gene>
    <name evidence="10" type="ORF">SAMN05216218_11714</name>
</gene>
<dbReference type="CDD" id="cd06261">
    <property type="entry name" value="TM_PBP2"/>
    <property type="match status" value="2"/>
</dbReference>
<feature type="transmembrane region" description="Helical" evidence="8">
    <location>
        <begin position="248"/>
        <end position="266"/>
    </location>
</feature>
<feature type="transmembrane region" description="Helical" evidence="8">
    <location>
        <begin position="494"/>
        <end position="513"/>
    </location>
</feature>
<evidence type="ECO:0000256" key="2">
    <source>
        <dbReference type="ARBA" id="ARBA00022448"/>
    </source>
</evidence>
<dbReference type="InterPro" id="IPR000515">
    <property type="entry name" value="MetI-like"/>
</dbReference>
<dbReference type="SUPFAM" id="SSF161098">
    <property type="entry name" value="MetI-like"/>
    <property type="match status" value="2"/>
</dbReference>
<feature type="domain" description="ABC transmembrane type-1" evidence="9">
    <location>
        <begin position="67"/>
        <end position="267"/>
    </location>
</feature>
<evidence type="ECO:0000256" key="8">
    <source>
        <dbReference type="RuleBase" id="RU363032"/>
    </source>
</evidence>
<evidence type="ECO:0000256" key="4">
    <source>
        <dbReference type="ARBA" id="ARBA00022519"/>
    </source>
</evidence>